<dbReference type="Proteomes" id="UP001157915">
    <property type="component" value="Unassembled WGS sequence"/>
</dbReference>
<dbReference type="EMBL" id="FXUA01000003">
    <property type="protein sequence ID" value="SMP20529.1"/>
    <property type="molecule type" value="Genomic_DNA"/>
</dbReference>
<protein>
    <submittedName>
        <fullName evidence="1">Uncharacterized protein</fullName>
    </submittedName>
</protein>
<comment type="caution">
    <text evidence="1">The sequence shown here is derived from an EMBL/GenBank/DDBJ whole genome shotgun (WGS) entry which is preliminary data.</text>
</comment>
<gene>
    <name evidence="1" type="ORF">SAMN06265367_103146</name>
</gene>
<keyword evidence="2" id="KW-1185">Reference proteome</keyword>
<sequence>MTLKSALVLSIFILAFTTKLQEQNTLDQELTSSIKEISDNSSRSEVF</sequence>
<accession>A0ABY1NY16</accession>
<dbReference type="RefSeq" id="WP_377919201.1">
    <property type="nucleotide sequence ID" value="NZ_JBHSPM010000004.1"/>
</dbReference>
<reference evidence="1 2" key="1">
    <citation type="submission" date="2017-05" db="EMBL/GenBank/DDBJ databases">
        <authorList>
            <person name="Varghese N."/>
            <person name="Submissions S."/>
        </authorList>
    </citation>
    <scope>NUCLEOTIDE SEQUENCE [LARGE SCALE GENOMIC DNA]</scope>
    <source>
        <strain evidence="1 2">DSM 15360</strain>
    </source>
</reference>
<organism evidence="1 2">
    <name type="scientific">Algoriphagus winogradskyi</name>
    <dbReference type="NCBI Taxonomy" id="237017"/>
    <lineage>
        <taxon>Bacteria</taxon>
        <taxon>Pseudomonadati</taxon>
        <taxon>Bacteroidota</taxon>
        <taxon>Cytophagia</taxon>
        <taxon>Cytophagales</taxon>
        <taxon>Cyclobacteriaceae</taxon>
        <taxon>Algoriphagus</taxon>
    </lineage>
</organism>
<evidence type="ECO:0000313" key="1">
    <source>
        <dbReference type="EMBL" id="SMP20529.1"/>
    </source>
</evidence>
<proteinExistence type="predicted"/>
<name>A0ABY1NY16_9BACT</name>
<evidence type="ECO:0000313" key="2">
    <source>
        <dbReference type="Proteomes" id="UP001157915"/>
    </source>
</evidence>